<evidence type="ECO:0000256" key="1">
    <source>
        <dbReference type="ARBA" id="ARBA00009013"/>
    </source>
</evidence>
<comment type="caution">
    <text evidence="4">The sequence shown here is derived from an EMBL/GenBank/DDBJ whole genome shotgun (WGS) entry which is preliminary data.</text>
</comment>
<dbReference type="GO" id="GO:0043856">
    <property type="term" value="F:anti-sigma factor antagonist activity"/>
    <property type="evidence" value="ECO:0007669"/>
    <property type="project" value="InterPro"/>
</dbReference>
<proteinExistence type="inferred from homology"/>
<evidence type="ECO:0000256" key="2">
    <source>
        <dbReference type="RuleBase" id="RU003749"/>
    </source>
</evidence>
<organism evidence="4 5">
    <name type="scientific">Saccharothrix australiensis</name>
    <dbReference type="NCBI Taxonomy" id="2072"/>
    <lineage>
        <taxon>Bacteria</taxon>
        <taxon>Bacillati</taxon>
        <taxon>Actinomycetota</taxon>
        <taxon>Actinomycetes</taxon>
        <taxon>Pseudonocardiales</taxon>
        <taxon>Pseudonocardiaceae</taxon>
        <taxon>Saccharothrix</taxon>
    </lineage>
</organism>
<reference evidence="4 5" key="1">
    <citation type="submission" date="2018-10" db="EMBL/GenBank/DDBJ databases">
        <title>Sequencing the genomes of 1000 actinobacteria strains.</title>
        <authorList>
            <person name="Klenk H.-P."/>
        </authorList>
    </citation>
    <scope>NUCLEOTIDE SEQUENCE [LARGE SCALE GENOMIC DNA]</scope>
    <source>
        <strain evidence="4 5">DSM 43800</strain>
    </source>
</reference>
<evidence type="ECO:0000313" key="5">
    <source>
        <dbReference type="Proteomes" id="UP000282084"/>
    </source>
</evidence>
<dbReference type="PANTHER" id="PTHR33495">
    <property type="entry name" value="ANTI-SIGMA FACTOR ANTAGONIST TM_1081-RELATED-RELATED"/>
    <property type="match status" value="1"/>
</dbReference>
<accession>A0A495VZS8</accession>
<dbReference type="InterPro" id="IPR003658">
    <property type="entry name" value="Anti-sigma_ant"/>
</dbReference>
<evidence type="ECO:0000259" key="3">
    <source>
        <dbReference type="PROSITE" id="PS50801"/>
    </source>
</evidence>
<dbReference type="OrthoDB" id="3696440at2"/>
<dbReference type="EMBL" id="RBXO01000001">
    <property type="protein sequence ID" value="RKT54390.1"/>
    <property type="molecule type" value="Genomic_DNA"/>
</dbReference>
<feature type="domain" description="STAS" evidence="3">
    <location>
        <begin position="11"/>
        <end position="120"/>
    </location>
</feature>
<sequence>MDDRLNRGGPVRIETTVVGDAVVVCVAGDVDMAPACSPRNEVLGRLDARPSALVVDLSEVTFFGSPGISALVAASQKAERLGVRFAVVADQRAVLRPLQVTGVASTLDVYASRADALDARPGVPAPGSGS</sequence>
<keyword evidence="5" id="KW-1185">Reference proteome</keyword>
<dbReference type="AlphaFoldDB" id="A0A495VZS8"/>
<dbReference type="Proteomes" id="UP000282084">
    <property type="component" value="Unassembled WGS sequence"/>
</dbReference>
<gene>
    <name evidence="4" type="ORF">C8E97_3010</name>
</gene>
<name>A0A495VZS8_9PSEU</name>
<dbReference type="RefSeq" id="WP_121005995.1">
    <property type="nucleotide sequence ID" value="NZ_RBXO01000001.1"/>
</dbReference>
<dbReference type="PANTHER" id="PTHR33495:SF2">
    <property type="entry name" value="ANTI-SIGMA FACTOR ANTAGONIST TM_1081-RELATED"/>
    <property type="match status" value="1"/>
</dbReference>
<dbReference type="InterPro" id="IPR002645">
    <property type="entry name" value="STAS_dom"/>
</dbReference>
<dbReference type="Pfam" id="PF01740">
    <property type="entry name" value="STAS"/>
    <property type="match status" value="1"/>
</dbReference>
<evidence type="ECO:0000313" key="4">
    <source>
        <dbReference type="EMBL" id="RKT54390.1"/>
    </source>
</evidence>
<dbReference type="NCBIfam" id="TIGR00377">
    <property type="entry name" value="ant_ant_sig"/>
    <property type="match status" value="1"/>
</dbReference>
<dbReference type="InterPro" id="IPR036513">
    <property type="entry name" value="STAS_dom_sf"/>
</dbReference>
<dbReference type="Gene3D" id="3.30.750.24">
    <property type="entry name" value="STAS domain"/>
    <property type="match status" value="1"/>
</dbReference>
<dbReference type="SUPFAM" id="SSF52091">
    <property type="entry name" value="SpoIIaa-like"/>
    <property type="match status" value="1"/>
</dbReference>
<dbReference type="PROSITE" id="PS50801">
    <property type="entry name" value="STAS"/>
    <property type="match status" value="1"/>
</dbReference>
<protein>
    <recommendedName>
        <fullName evidence="2">Anti-sigma factor antagonist</fullName>
    </recommendedName>
</protein>
<dbReference type="CDD" id="cd07043">
    <property type="entry name" value="STAS_anti-anti-sigma_factors"/>
    <property type="match status" value="1"/>
</dbReference>
<comment type="similarity">
    <text evidence="1 2">Belongs to the anti-sigma-factor antagonist family.</text>
</comment>